<comment type="similarity">
    <text evidence="1">Belongs to the N(4)/N(6)-methyltransferase family.</text>
</comment>
<dbReference type="Gene3D" id="3.40.50.150">
    <property type="entry name" value="Vaccinia Virus protein VP39"/>
    <property type="match status" value="1"/>
</dbReference>
<feature type="domain" description="Type II methyltransferase M.TaqI-like" evidence="11">
    <location>
        <begin position="478"/>
        <end position="665"/>
    </location>
</feature>
<evidence type="ECO:0000256" key="2">
    <source>
        <dbReference type="ARBA" id="ARBA00011900"/>
    </source>
</evidence>
<dbReference type="SUPFAM" id="SSF53335">
    <property type="entry name" value="S-adenosyl-L-methionine-dependent methyltransferases"/>
    <property type="match status" value="1"/>
</dbReference>
<dbReference type="InterPro" id="IPR025931">
    <property type="entry name" value="TaqI_C"/>
</dbReference>
<evidence type="ECO:0000256" key="4">
    <source>
        <dbReference type="ARBA" id="ARBA00022679"/>
    </source>
</evidence>
<feature type="domain" description="TaqI-like C-terminal specificity" evidence="12">
    <location>
        <begin position="784"/>
        <end position="898"/>
    </location>
</feature>
<accession>A0ABY4CW40</accession>
<feature type="domain" description="DNA methylase adenine-specific" evidence="10">
    <location>
        <begin position="361"/>
        <end position="419"/>
    </location>
</feature>
<name>A0ABY4CW40_9BACT</name>
<dbReference type="PANTHER" id="PTHR33841:SF1">
    <property type="entry name" value="DNA METHYLTRANSFERASE A"/>
    <property type="match status" value="1"/>
</dbReference>
<proteinExistence type="inferred from homology"/>
<keyword evidence="3 13" id="KW-0489">Methyltransferase</keyword>
<dbReference type="RefSeq" id="WP_243795238.1">
    <property type="nucleotide sequence ID" value="NZ_CP094669.1"/>
</dbReference>
<organism evidence="13 14">
    <name type="scientific">Hymenobacter tibetensis</name>
    <dbReference type="NCBI Taxonomy" id="497967"/>
    <lineage>
        <taxon>Bacteria</taxon>
        <taxon>Pseudomonadati</taxon>
        <taxon>Bacteroidota</taxon>
        <taxon>Cytophagia</taxon>
        <taxon>Cytophagales</taxon>
        <taxon>Hymenobacteraceae</taxon>
        <taxon>Hymenobacter</taxon>
    </lineage>
</organism>
<evidence type="ECO:0000256" key="9">
    <source>
        <dbReference type="SAM" id="MobiDB-lite"/>
    </source>
</evidence>
<dbReference type="InterPro" id="IPR002052">
    <property type="entry name" value="DNA_methylase_N6_adenine_CS"/>
</dbReference>
<dbReference type="GO" id="GO:0008168">
    <property type="term" value="F:methyltransferase activity"/>
    <property type="evidence" value="ECO:0007669"/>
    <property type="project" value="UniProtKB-KW"/>
</dbReference>
<dbReference type="InterPro" id="IPR050953">
    <property type="entry name" value="N4_N6_ade-DNA_methylase"/>
</dbReference>
<evidence type="ECO:0000256" key="3">
    <source>
        <dbReference type="ARBA" id="ARBA00022603"/>
    </source>
</evidence>
<dbReference type="InterPro" id="IPR003356">
    <property type="entry name" value="DNA_methylase_A-5"/>
</dbReference>
<dbReference type="PRINTS" id="PR00507">
    <property type="entry name" value="N12N6MTFRASE"/>
</dbReference>
<dbReference type="Pfam" id="PF12950">
    <property type="entry name" value="TaqI_C"/>
    <property type="match status" value="1"/>
</dbReference>
<evidence type="ECO:0000259" key="11">
    <source>
        <dbReference type="Pfam" id="PF07669"/>
    </source>
</evidence>
<dbReference type="Pfam" id="PF02384">
    <property type="entry name" value="N6_Mtase"/>
    <property type="match status" value="1"/>
</dbReference>
<dbReference type="SUPFAM" id="SSF116734">
    <property type="entry name" value="DNA methylase specificity domain"/>
    <property type="match status" value="1"/>
</dbReference>
<keyword evidence="7" id="KW-0238">DNA-binding</keyword>
<keyword evidence="14" id="KW-1185">Reference proteome</keyword>
<protein>
    <recommendedName>
        <fullName evidence="2">site-specific DNA-methyltransferase (adenine-specific)</fullName>
        <ecNumber evidence="2">2.1.1.72</ecNumber>
    </recommendedName>
</protein>
<dbReference type="EC" id="2.1.1.72" evidence="2"/>
<dbReference type="PROSITE" id="PS00092">
    <property type="entry name" value="N6_MTASE"/>
    <property type="match status" value="1"/>
</dbReference>
<keyword evidence="6" id="KW-0680">Restriction system</keyword>
<dbReference type="Proteomes" id="UP000831113">
    <property type="component" value="Chromosome"/>
</dbReference>
<evidence type="ECO:0000256" key="1">
    <source>
        <dbReference type="ARBA" id="ARBA00006594"/>
    </source>
</evidence>
<sequence>MFQPLSKEQARLEMARLVENFTYQLPDFKRGKSNETEVRVHYINPFFKALGWDVNNDNGASPAYCEVVHEARVKIGKASKAPDYLFRLPGGQNLFFLEAKKPSVNIKGDVQPAYQVRRYGWNAKMALSLLTDFEELAVYDCSIQPGPKDKSSKARLHYFTFDQYAAQFDFLWDNFSRESVYRGNLDRFVASGSGRRGKETVDRAFLDTLEQMRAALAQGLAARNSKLDAEQMRFLVQMLLDRIIFLRIAEDRGVEPEDDLKKLASIKAKDGIYLSLLDRFRAAAARYNSGLFDLDKDTLSAEVRLDNTTLKPLLDGLYYPESPYEFSVIGAEILGSAYERFLGKVIQLQPDRTVIIEEKPEVRKAGGVFYTPAYIVEYIVKNTVGKLCEGSSPQQIAKLRIVDPACGSGSFLLGAYQFLLDWHLAYYQTHPTAALPPTLAPAGGPKKAGKPARPTGSGKALTPDGHLTTAVKKTILLNNLYGVDLDEQAVEVTKLSLLLKCLEGETSASMQQSLGLERVLPTIDQNIRVGNSLVDVDFYDQELNFGTERAVKPFSWRDEFAEVFQQGGFDAVIGNPPYLGGREWKEENGNQYDYFTERYAVAETQFDMYVLFWERGISLAKKEGYIGYITPNTWLNNKTTLKLRSFILNNTVIEQIIDYSSVKVFDQATVLPVIALLKNNNPSSLASTTIIRPDKTGELITLRNIRQTTWNDAGLKVININLEEGDNELKDKIASDTKSVQELAEVKFGIKIYETGKGKPAQVPEAAKNHIFESNSKINSSYRHYLEGKDIHPFFINWKNKWLSYGSHLAAPRDPKLFEGERILVRRIVGERLIASYTNDDFVTSQLLQIIKPHSIDSKYLLGIISSTLIAYYFKKKYNRLDKVFPEIRIYELANLPVKITPDQHRHDAIVTLAEQLLTLHPQLRAARLATEQSQLQARIRRLDQRLDHLVYLLYGLSYTEAQIIEPAIAQRLTEAQYAVWPSN</sequence>
<evidence type="ECO:0000259" key="12">
    <source>
        <dbReference type="Pfam" id="PF12950"/>
    </source>
</evidence>
<gene>
    <name evidence="13" type="ORF">MTX78_13870</name>
</gene>
<dbReference type="InterPro" id="IPR023135">
    <property type="entry name" value="N6_DNA_MeTrfase_TaqI_C"/>
</dbReference>
<dbReference type="InterPro" id="IPR011639">
    <property type="entry name" value="MethylTrfase_TaqI-like_dom"/>
</dbReference>
<evidence type="ECO:0000256" key="8">
    <source>
        <dbReference type="ARBA" id="ARBA00047942"/>
    </source>
</evidence>
<dbReference type="GO" id="GO:0032259">
    <property type="term" value="P:methylation"/>
    <property type="evidence" value="ECO:0007669"/>
    <property type="project" value="UniProtKB-KW"/>
</dbReference>
<feature type="region of interest" description="Disordered" evidence="9">
    <location>
        <begin position="437"/>
        <end position="463"/>
    </location>
</feature>
<evidence type="ECO:0000256" key="5">
    <source>
        <dbReference type="ARBA" id="ARBA00022691"/>
    </source>
</evidence>
<evidence type="ECO:0000256" key="7">
    <source>
        <dbReference type="ARBA" id="ARBA00023125"/>
    </source>
</evidence>
<reference evidence="13 14" key="1">
    <citation type="submission" date="2022-03" db="EMBL/GenBank/DDBJ databases">
        <title>Hymenobactersp. isolated from the air.</title>
        <authorList>
            <person name="Won M."/>
            <person name="Kwon S.-W."/>
        </authorList>
    </citation>
    <scope>NUCLEOTIDE SEQUENCE [LARGE SCALE GENOMIC DNA]</scope>
    <source>
        <strain evidence="13 14">KACC 21982</strain>
    </source>
</reference>
<dbReference type="InterPro" id="IPR029063">
    <property type="entry name" value="SAM-dependent_MTases_sf"/>
</dbReference>
<dbReference type="Pfam" id="PF07669">
    <property type="entry name" value="Eco57I"/>
    <property type="match status" value="1"/>
</dbReference>
<evidence type="ECO:0000256" key="6">
    <source>
        <dbReference type="ARBA" id="ARBA00022747"/>
    </source>
</evidence>
<evidence type="ECO:0000313" key="14">
    <source>
        <dbReference type="Proteomes" id="UP000831113"/>
    </source>
</evidence>
<keyword evidence="5" id="KW-0949">S-adenosyl-L-methionine</keyword>
<dbReference type="PANTHER" id="PTHR33841">
    <property type="entry name" value="DNA METHYLTRANSFERASE YEEA-RELATED"/>
    <property type="match status" value="1"/>
</dbReference>
<keyword evidence="4" id="KW-0808">Transferase</keyword>
<evidence type="ECO:0000259" key="10">
    <source>
        <dbReference type="Pfam" id="PF02384"/>
    </source>
</evidence>
<evidence type="ECO:0000313" key="13">
    <source>
        <dbReference type="EMBL" id="UOG73211.1"/>
    </source>
</evidence>
<dbReference type="EMBL" id="CP094669">
    <property type="protein sequence ID" value="UOG73211.1"/>
    <property type="molecule type" value="Genomic_DNA"/>
</dbReference>
<comment type="catalytic activity">
    <reaction evidence="8">
        <text>a 2'-deoxyadenosine in DNA + S-adenosyl-L-methionine = an N(6)-methyl-2'-deoxyadenosine in DNA + S-adenosyl-L-homocysteine + H(+)</text>
        <dbReference type="Rhea" id="RHEA:15197"/>
        <dbReference type="Rhea" id="RHEA-COMP:12418"/>
        <dbReference type="Rhea" id="RHEA-COMP:12419"/>
        <dbReference type="ChEBI" id="CHEBI:15378"/>
        <dbReference type="ChEBI" id="CHEBI:57856"/>
        <dbReference type="ChEBI" id="CHEBI:59789"/>
        <dbReference type="ChEBI" id="CHEBI:90615"/>
        <dbReference type="ChEBI" id="CHEBI:90616"/>
        <dbReference type="EC" id="2.1.1.72"/>
    </reaction>
</comment>
<dbReference type="Gene3D" id="3.90.220.10">
    <property type="entry name" value="Adenine-n6-DNA-methyltransferase Taqi, Chain A, domain 2"/>
    <property type="match status" value="1"/>
</dbReference>